<gene>
    <name evidence="1" type="ORF">FB467_0209</name>
</gene>
<evidence type="ECO:0000313" key="1">
    <source>
        <dbReference type="EMBL" id="TQL49144.1"/>
    </source>
</evidence>
<dbReference type="SUPFAM" id="SSF54593">
    <property type="entry name" value="Glyoxalase/Bleomycin resistance protein/Dihydroxybiphenyl dioxygenase"/>
    <property type="match status" value="1"/>
</dbReference>
<dbReference type="OrthoDB" id="3296095at2"/>
<dbReference type="InterPro" id="IPR029068">
    <property type="entry name" value="Glyas_Bleomycin-R_OHBP_Dase"/>
</dbReference>
<comment type="caution">
    <text evidence="1">The sequence shown here is derived from an EMBL/GenBank/DDBJ whole genome shotgun (WGS) entry which is preliminary data.</text>
</comment>
<evidence type="ECO:0000313" key="2">
    <source>
        <dbReference type="Proteomes" id="UP000319516"/>
    </source>
</evidence>
<reference evidence="1 2" key="1">
    <citation type="submission" date="2019-06" db="EMBL/GenBank/DDBJ databases">
        <title>Sequencing the genomes of 1000 actinobacteria strains.</title>
        <authorList>
            <person name="Klenk H.-P."/>
        </authorList>
    </citation>
    <scope>NUCLEOTIDE SEQUENCE [LARGE SCALE GENOMIC DNA]</scope>
    <source>
        <strain evidence="1 2">DSM 12335</strain>
    </source>
</reference>
<accession>A0A542YMF6</accession>
<organism evidence="1 2">
    <name type="scientific">Ornithinicoccus hortensis</name>
    <dbReference type="NCBI Taxonomy" id="82346"/>
    <lineage>
        <taxon>Bacteria</taxon>
        <taxon>Bacillati</taxon>
        <taxon>Actinomycetota</taxon>
        <taxon>Actinomycetes</taxon>
        <taxon>Micrococcales</taxon>
        <taxon>Intrasporangiaceae</taxon>
        <taxon>Ornithinicoccus</taxon>
    </lineage>
</organism>
<dbReference type="Proteomes" id="UP000319516">
    <property type="component" value="Unassembled WGS sequence"/>
</dbReference>
<evidence type="ECO:0008006" key="3">
    <source>
        <dbReference type="Google" id="ProtNLM"/>
    </source>
</evidence>
<keyword evidence="2" id="KW-1185">Reference proteome</keyword>
<dbReference type="EMBL" id="VFOP01000001">
    <property type="protein sequence ID" value="TQL49144.1"/>
    <property type="molecule type" value="Genomic_DNA"/>
</dbReference>
<dbReference type="RefSeq" id="WP_141783437.1">
    <property type="nucleotide sequence ID" value="NZ_BAAAIK010000008.1"/>
</dbReference>
<dbReference type="AlphaFoldDB" id="A0A542YMF6"/>
<dbReference type="Gene3D" id="3.10.180.10">
    <property type="entry name" value="2,3-Dihydroxybiphenyl 1,2-Dioxygenase, domain 1"/>
    <property type="match status" value="1"/>
</dbReference>
<proteinExistence type="predicted"/>
<protein>
    <recommendedName>
        <fullName evidence="3">VOC domain-containing protein</fullName>
    </recommendedName>
</protein>
<sequence>MITARPIRFTDDLPAWRELLGAVGATTVSDADGWTVYAVGSGRLALHAASEEWPNGLTTLGFEVDDLDAWAASAAEAGAPVVVGEAAHGRAGTVTAGDGTTFTVDPAETARDEAPADPALMVLPIWYTPQSEEARRILGTLGIRERITGDNGVWTDLTCDGGGLVAVHRADTVGVELGFEYAGDIEALIPLVERSGRTPALIDESHNRTLRIPDPDRPDRDLWVNEEQRDLYGYRVVGG</sequence>
<name>A0A542YMF6_9MICO</name>